<evidence type="ECO:0000313" key="1">
    <source>
        <dbReference type="EMBL" id="GBM40783.1"/>
    </source>
</evidence>
<reference evidence="1 2" key="1">
    <citation type="journal article" date="2019" name="Sci. Rep.">
        <title>Orb-weaving spider Araneus ventricosus genome elucidates the spidroin gene catalogue.</title>
        <authorList>
            <person name="Kono N."/>
            <person name="Nakamura H."/>
            <person name="Ohtoshi R."/>
            <person name="Moran D.A.P."/>
            <person name="Shinohara A."/>
            <person name="Yoshida Y."/>
            <person name="Fujiwara M."/>
            <person name="Mori M."/>
            <person name="Tomita M."/>
            <person name="Arakawa K."/>
        </authorList>
    </citation>
    <scope>NUCLEOTIDE SEQUENCE [LARGE SCALE GENOMIC DNA]</scope>
</reference>
<keyword evidence="2" id="KW-1185">Reference proteome</keyword>
<proteinExistence type="predicted"/>
<protein>
    <submittedName>
        <fullName evidence="1">Uncharacterized protein</fullName>
    </submittedName>
</protein>
<sequence length="97" mass="11380">MPKSNFSGLRFCSVNEEFRWRGSKVGDSGPETEENRYVRGHVERQFRRERRISTRWRGVEARRFGVTPALFFLRDHNKSVTNIGLPTRQGVNITKLI</sequence>
<dbReference type="AlphaFoldDB" id="A0A4Y2FI82"/>
<organism evidence="1 2">
    <name type="scientific">Araneus ventricosus</name>
    <name type="common">Orbweaver spider</name>
    <name type="synonym">Epeira ventricosa</name>
    <dbReference type="NCBI Taxonomy" id="182803"/>
    <lineage>
        <taxon>Eukaryota</taxon>
        <taxon>Metazoa</taxon>
        <taxon>Ecdysozoa</taxon>
        <taxon>Arthropoda</taxon>
        <taxon>Chelicerata</taxon>
        <taxon>Arachnida</taxon>
        <taxon>Araneae</taxon>
        <taxon>Araneomorphae</taxon>
        <taxon>Entelegynae</taxon>
        <taxon>Araneoidea</taxon>
        <taxon>Araneidae</taxon>
        <taxon>Araneus</taxon>
    </lineage>
</organism>
<comment type="caution">
    <text evidence="1">The sequence shown here is derived from an EMBL/GenBank/DDBJ whole genome shotgun (WGS) entry which is preliminary data.</text>
</comment>
<name>A0A4Y2FI82_ARAVE</name>
<accession>A0A4Y2FI82</accession>
<gene>
    <name evidence="1" type="ORF">AVEN_80793_1</name>
</gene>
<dbReference type="Proteomes" id="UP000499080">
    <property type="component" value="Unassembled WGS sequence"/>
</dbReference>
<dbReference type="EMBL" id="BGPR01000943">
    <property type="protein sequence ID" value="GBM40783.1"/>
    <property type="molecule type" value="Genomic_DNA"/>
</dbReference>
<evidence type="ECO:0000313" key="2">
    <source>
        <dbReference type="Proteomes" id="UP000499080"/>
    </source>
</evidence>